<dbReference type="Proteomes" id="UP000234331">
    <property type="component" value="Unassembled WGS sequence"/>
</dbReference>
<dbReference type="SMART" id="SM00530">
    <property type="entry name" value="HTH_XRE"/>
    <property type="match status" value="1"/>
</dbReference>
<dbReference type="OrthoDB" id="4336585at2"/>
<dbReference type="PANTHER" id="PTHR35010:SF2">
    <property type="entry name" value="BLL4672 PROTEIN"/>
    <property type="match status" value="1"/>
</dbReference>
<evidence type="ECO:0000313" key="3">
    <source>
        <dbReference type="EMBL" id="SNQ46065.1"/>
    </source>
</evidence>
<sequence>MTTPPAPAIPPASAPHTGPAARTGPETRAGGGRSGTRRRSELASFLRSRRERITPQDVGLPPGPRRRTPGLRREEVAQLAGVGITWYTWLEQGRPINASVQVLDAIARTLRLDAAEHQHPYRLADVGAPAGARTGEADDADADGMAGQDVRAILDSLDPLPAALVNARSDVLAWNQGYAALLPAVVGAPAERRNSLWVAFSTPRCCNPLRNIEEQAAEHVAILRYRYSQHLGEPGWQDFILRLCAASPFFARQWATHDVAPTRPCDKVFSYPGSGEIATRTTSLDLATRPGVRMLVYVPVDERSRARLGWLREHPEAAAPRHRH</sequence>
<name>A0A2I2KK79_9ACTN</name>
<dbReference type="AlphaFoldDB" id="A0A2I2KK79"/>
<dbReference type="InterPro" id="IPR010982">
    <property type="entry name" value="Lambda_DNA-bd_dom_sf"/>
</dbReference>
<dbReference type="CDD" id="cd00093">
    <property type="entry name" value="HTH_XRE"/>
    <property type="match status" value="1"/>
</dbReference>
<dbReference type="Gene3D" id="1.10.260.40">
    <property type="entry name" value="lambda repressor-like DNA-binding domains"/>
    <property type="match status" value="1"/>
</dbReference>
<dbReference type="InterPro" id="IPR041413">
    <property type="entry name" value="MLTR_LBD"/>
</dbReference>
<proteinExistence type="predicted"/>
<evidence type="ECO:0000259" key="2">
    <source>
        <dbReference type="SMART" id="SM00530"/>
    </source>
</evidence>
<reference evidence="3 4" key="1">
    <citation type="submission" date="2017-06" db="EMBL/GenBank/DDBJ databases">
        <authorList>
            <person name="Kim H.J."/>
            <person name="Triplett B.A."/>
        </authorList>
    </citation>
    <scope>NUCLEOTIDE SEQUENCE [LARGE SCALE GENOMIC DNA]</scope>
    <source>
        <strain evidence="3">FRACA_ARgP5</strain>
    </source>
</reference>
<dbReference type="SUPFAM" id="SSF47413">
    <property type="entry name" value="lambda repressor-like DNA-binding domains"/>
    <property type="match status" value="1"/>
</dbReference>
<feature type="region of interest" description="Disordered" evidence="1">
    <location>
        <begin position="1"/>
        <end position="71"/>
    </location>
</feature>
<dbReference type="RefSeq" id="WP_101830152.1">
    <property type="nucleotide sequence ID" value="NZ_FZMO01000028.1"/>
</dbReference>
<dbReference type="InterPro" id="IPR001387">
    <property type="entry name" value="Cro/C1-type_HTH"/>
</dbReference>
<keyword evidence="4" id="KW-1185">Reference proteome</keyword>
<dbReference type="Pfam" id="PF13560">
    <property type="entry name" value="HTH_31"/>
    <property type="match status" value="1"/>
</dbReference>
<gene>
    <name evidence="3" type="ORF">FRACA_1230021</name>
</gene>
<dbReference type="EMBL" id="FZMO01000028">
    <property type="protein sequence ID" value="SNQ46065.1"/>
    <property type="molecule type" value="Genomic_DNA"/>
</dbReference>
<accession>A0A2I2KK79</accession>
<protein>
    <submittedName>
        <fullName evidence="3">Helix-turn-helix domain protein</fullName>
    </submittedName>
</protein>
<dbReference type="Gene3D" id="3.30.450.180">
    <property type="match status" value="1"/>
</dbReference>
<organism evidence="3 4">
    <name type="scientific">Frankia canadensis</name>
    <dbReference type="NCBI Taxonomy" id="1836972"/>
    <lineage>
        <taxon>Bacteria</taxon>
        <taxon>Bacillati</taxon>
        <taxon>Actinomycetota</taxon>
        <taxon>Actinomycetes</taxon>
        <taxon>Frankiales</taxon>
        <taxon>Frankiaceae</taxon>
        <taxon>Frankia</taxon>
    </lineage>
</organism>
<feature type="compositionally biased region" description="Pro residues" evidence="1">
    <location>
        <begin position="1"/>
        <end position="13"/>
    </location>
</feature>
<feature type="domain" description="HTH cro/C1-type" evidence="2">
    <location>
        <begin position="45"/>
        <end position="117"/>
    </location>
</feature>
<evidence type="ECO:0000256" key="1">
    <source>
        <dbReference type="SAM" id="MobiDB-lite"/>
    </source>
</evidence>
<evidence type="ECO:0000313" key="4">
    <source>
        <dbReference type="Proteomes" id="UP000234331"/>
    </source>
</evidence>
<dbReference type="GO" id="GO:0003677">
    <property type="term" value="F:DNA binding"/>
    <property type="evidence" value="ECO:0007669"/>
    <property type="project" value="InterPro"/>
</dbReference>
<dbReference type="Pfam" id="PF17765">
    <property type="entry name" value="MLTR_LBD"/>
    <property type="match status" value="1"/>
</dbReference>
<dbReference type="PANTHER" id="PTHR35010">
    <property type="entry name" value="BLL4672 PROTEIN-RELATED"/>
    <property type="match status" value="1"/>
</dbReference>